<keyword evidence="2" id="KW-0843">Virulence</keyword>
<dbReference type="AlphaFoldDB" id="A0A423VJ98"/>
<evidence type="ECO:0000313" key="6">
    <source>
        <dbReference type="Proteomes" id="UP000284375"/>
    </source>
</evidence>
<feature type="domain" description="LysM" evidence="4">
    <location>
        <begin position="355"/>
        <end position="401"/>
    </location>
</feature>
<dbReference type="SUPFAM" id="SSF54106">
    <property type="entry name" value="LysM domain"/>
    <property type="match status" value="3"/>
</dbReference>
<dbReference type="CDD" id="cd00118">
    <property type="entry name" value="LysM"/>
    <property type="match status" value="3"/>
</dbReference>
<sequence length="558" mass="58951">MAQQSSFFFMTNQSDSYFSSLSGDCNTALTAPLLDCPAQILTMLGSNAYYTIGDDAIMDVFCNATCPSQLADYRTSVVSACGTEVQPIAGFPSTYWVDAATSVFTMACMQDSASGQYCSDFFNETLGDAADATDLLGGYDTAQLCSECVINMFAHQQSTPYSNYDADSASAWAAIQASCSLSTVYPTATQALVTNVTNANYAPAGYATASCVSGLTYDVVSGDNCEAIAEANSVSTGGLIALNSIRIDCTNIYAGQTLCLPQPCTSYVVQDGDSCVAIANATGTSFQKLVSWNPTIDAYCTNLISGQNICVGPPGGYGNFSTIAGATVTQTAQYATTTAARPTPVASGTTQSCGKYYQVESGDYCQLVALNMSIALDLFEAINPSIDEACDNLLTGFYYCVLPTQNWNATATVVTAPTTVPSGTTADCYEYYVVESGDYCALIEENFSITFDQFQSWNPGSASKIHTSGAPGELHQGFSVPVGLKVELVPETSRQQLSRDLEHGFEPPMSILILVQLWWLICSNGENIRRVDDAVRSSPLGLGGLGGIGVVEAGDGWD</sequence>
<organism evidence="5 6">
    <name type="scientific">Cytospora chrysosperma</name>
    <name type="common">Cytospora canker fungus</name>
    <name type="synonym">Sphaeria chrysosperma</name>
    <dbReference type="NCBI Taxonomy" id="252740"/>
    <lineage>
        <taxon>Eukaryota</taxon>
        <taxon>Fungi</taxon>
        <taxon>Dikarya</taxon>
        <taxon>Ascomycota</taxon>
        <taxon>Pezizomycotina</taxon>
        <taxon>Sordariomycetes</taxon>
        <taxon>Sordariomycetidae</taxon>
        <taxon>Diaporthales</taxon>
        <taxon>Cytosporaceae</taxon>
        <taxon>Cytospora</taxon>
    </lineage>
</organism>
<dbReference type="InterPro" id="IPR052210">
    <property type="entry name" value="LysM1-like"/>
</dbReference>
<dbReference type="InterPro" id="IPR018392">
    <property type="entry name" value="LysM"/>
</dbReference>
<feature type="domain" description="LysM" evidence="4">
    <location>
        <begin position="215"/>
        <end position="260"/>
    </location>
</feature>
<comment type="caution">
    <text evidence="5">The sequence shown here is derived from an EMBL/GenBank/DDBJ whole genome shotgun (WGS) entry which is preliminary data.</text>
</comment>
<dbReference type="Proteomes" id="UP000284375">
    <property type="component" value="Unassembled WGS sequence"/>
</dbReference>
<dbReference type="PANTHER" id="PTHR34997:SF1">
    <property type="entry name" value="PEPTIDOGLYCAN-BINDING LYSIN DOMAIN"/>
    <property type="match status" value="1"/>
</dbReference>
<dbReference type="SMART" id="SM00257">
    <property type="entry name" value="LysM"/>
    <property type="match status" value="2"/>
</dbReference>
<dbReference type="STRING" id="252740.A0A423VJ98"/>
<evidence type="ECO:0000256" key="3">
    <source>
        <dbReference type="ARBA" id="ARBA00044955"/>
    </source>
</evidence>
<feature type="domain" description="LysM" evidence="4">
    <location>
        <begin position="430"/>
        <end position="482"/>
    </location>
</feature>
<protein>
    <recommendedName>
        <fullName evidence="4">LysM domain-containing protein</fullName>
    </recommendedName>
</protein>
<dbReference type="PROSITE" id="PS51782">
    <property type="entry name" value="LYSM"/>
    <property type="match status" value="4"/>
</dbReference>
<evidence type="ECO:0000313" key="5">
    <source>
        <dbReference type="EMBL" id="ROV91014.1"/>
    </source>
</evidence>
<gene>
    <name evidence="5" type="ORF">VSDG_07708</name>
</gene>
<evidence type="ECO:0000256" key="1">
    <source>
        <dbReference type="ARBA" id="ARBA00022669"/>
    </source>
</evidence>
<name>A0A423VJ98_CYTCH</name>
<dbReference type="GO" id="GO:0008061">
    <property type="term" value="F:chitin binding"/>
    <property type="evidence" value="ECO:0007669"/>
    <property type="project" value="UniProtKB-KW"/>
</dbReference>
<dbReference type="OrthoDB" id="5985073at2759"/>
<keyword evidence="1" id="KW-0147">Chitin-binding</keyword>
<dbReference type="EMBL" id="LJZO01000046">
    <property type="protein sequence ID" value="ROV91014.1"/>
    <property type="molecule type" value="Genomic_DNA"/>
</dbReference>
<dbReference type="InterPro" id="IPR036779">
    <property type="entry name" value="LysM_dom_sf"/>
</dbReference>
<reference evidence="5 6" key="1">
    <citation type="submission" date="2015-09" db="EMBL/GenBank/DDBJ databases">
        <title>Host preference determinants of Valsa canker pathogens revealed by comparative genomics.</title>
        <authorList>
            <person name="Yin Z."/>
            <person name="Huang L."/>
        </authorList>
    </citation>
    <scope>NUCLEOTIDE SEQUENCE [LARGE SCALE GENOMIC DNA]</scope>
    <source>
        <strain evidence="5 6">YSFL</strain>
    </source>
</reference>
<evidence type="ECO:0000259" key="4">
    <source>
        <dbReference type="PROSITE" id="PS51782"/>
    </source>
</evidence>
<dbReference type="PANTHER" id="PTHR34997">
    <property type="entry name" value="AM15"/>
    <property type="match status" value="1"/>
</dbReference>
<accession>A0A423VJ98</accession>
<evidence type="ECO:0000256" key="2">
    <source>
        <dbReference type="ARBA" id="ARBA00023026"/>
    </source>
</evidence>
<comment type="similarity">
    <text evidence="3">Belongs to the secreted LysM effector family.</text>
</comment>
<dbReference type="Pfam" id="PF01476">
    <property type="entry name" value="LysM"/>
    <property type="match status" value="3"/>
</dbReference>
<proteinExistence type="inferred from homology"/>
<feature type="domain" description="LysM" evidence="4">
    <location>
        <begin position="265"/>
        <end position="311"/>
    </location>
</feature>
<dbReference type="Gene3D" id="3.10.350.10">
    <property type="entry name" value="LysM domain"/>
    <property type="match status" value="4"/>
</dbReference>
<keyword evidence="6" id="KW-1185">Reference proteome</keyword>